<name>A0A101HHW5_9BACT</name>
<protein>
    <submittedName>
        <fullName evidence="5">Transcriptional regulator, MarR family</fullName>
    </submittedName>
</protein>
<keyword evidence="3" id="KW-0804">Transcription</keyword>
<evidence type="ECO:0000256" key="2">
    <source>
        <dbReference type="ARBA" id="ARBA00023125"/>
    </source>
</evidence>
<sequence length="137" mass="15848">MNFKKEELITEVFDLGRNISAKQLNSDLTMVQLRTVIFVERQGIVKPTEIAKKFSITPASVTSQIDKLVEQGWLERKYNQDDKRVIEVVLTQKGKSRVGKLKEELVNNCSWIFKILDKQEQDTLFDLASRLNKSYIA</sequence>
<dbReference type="PRINTS" id="PR00598">
    <property type="entry name" value="HTHMARR"/>
</dbReference>
<dbReference type="Pfam" id="PF01047">
    <property type="entry name" value="MarR"/>
    <property type="match status" value="1"/>
</dbReference>
<dbReference type="SMART" id="SM00347">
    <property type="entry name" value="HTH_MARR"/>
    <property type="match status" value="1"/>
</dbReference>
<dbReference type="PROSITE" id="PS50995">
    <property type="entry name" value="HTH_MARR_2"/>
    <property type="match status" value="1"/>
</dbReference>
<evidence type="ECO:0000313" key="6">
    <source>
        <dbReference type="Proteomes" id="UP000053904"/>
    </source>
</evidence>
<dbReference type="Gene3D" id="1.10.10.10">
    <property type="entry name" value="Winged helix-like DNA-binding domain superfamily/Winged helix DNA-binding domain"/>
    <property type="match status" value="1"/>
</dbReference>
<dbReference type="EMBL" id="LGGO01000083">
    <property type="protein sequence ID" value="KUK76948.1"/>
    <property type="molecule type" value="Genomic_DNA"/>
</dbReference>
<feature type="domain" description="HTH marR-type" evidence="4">
    <location>
        <begin position="1"/>
        <end position="133"/>
    </location>
</feature>
<evidence type="ECO:0000259" key="4">
    <source>
        <dbReference type="PROSITE" id="PS50995"/>
    </source>
</evidence>
<dbReference type="InterPro" id="IPR000835">
    <property type="entry name" value="HTH_MarR-typ"/>
</dbReference>
<dbReference type="PROSITE" id="PS01117">
    <property type="entry name" value="HTH_MARR_1"/>
    <property type="match status" value="1"/>
</dbReference>
<proteinExistence type="predicted"/>
<dbReference type="PANTHER" id="PTHR42756:SF1">
    <property type="entry name" value="TRANSCRIPTIONAL REPRESSOR OF EMRAB OPERON"/>
    <property type="match status" value="1"/>
</dbReference>
<keyword evidence="2" id="KW-0238">DNA-binding</keyword>
<keyword evidence="1" id="KW-0805">Transcription regulation</keyword>
<accession>A0A101HHW5</accession>
<reference evidence="6" key="1">
    <citation type="journal article" date="2015" name="MBio">
        <title>Genome-Resolved Metagenomic Analysis Reveals Roles for Candidate Phyla and Other Microbial Community Members in Biogeochemical Transformations in Oil Reservoirs.</title>
        <authorList>
            <person name="Hu P."/>
            <person name="Tom L."/>
            <person name="Singh A."/>
            <person name="Thomas B.C."/>
            <person name="Baker B.J."/>
            <person name="Piceno Y.M."/>
            <person name="Andersen G.L."/>
            <person name="Banfield J.F."/>
        </authorList>
    </citation>
    <scope>NUCLEOTIDE SEQUENCE [LARGE SCALE GENOMIC DNA]</scope>
</reference>
<gene>
    <name evidence="5" type="ORF">XD93_0632</name>
</gene>
<evidence type="ECO:0000256" key="3">
    <source>
        <dbReference type="ARBA" id="ARBA00023163"/>
    </source>
</evidence>
<dbReference type="SUPFAM" id="SSF46785">
    <property type="entry name" value="Winged helix' DNA-binding domain"/>
    <property type="match status" value="1"/>
</dbReference>
<comment type="caution">
    <text evidence="5">The sequence shown here is derived from an EMBL/GenBank/DDBJ whole genome shotgun (WGS) entry which is preliminary data.</text>
</comment>
<dbReference type="GO" id="GO:0003677">
    <property type="term" value="F:DNA binding"/>
    <property type="evidence" value="ECO:0007669"/>
    <property type="project" value="UniProtKB-KW"/>
</dbReference>
<dbReference type="AlphaFoldDB" id="A0A101HHW5"/>
<evidence type="ECO:0000256" key="1">
    <source>
        <dbReference type="ARBA" id="ARBA00023015"/>
    </source>
</evidence>
<dbReference type="GO" id="GO:0003700">
    <property type="term" value="F:DNA-binding transcription factor activity"/>
    <property type="evidence" value="ECO:0007669"/>
    <property type="project" value="InterPro"/>
</dbReference>
<dbReference type="Proteomes" id="UP000053904">
    <property type="component" value="Unassembled WGS sequence"/>
</dbReference>
<dbReference type="InterPro" id="IPR023187">
    <property type="entry name" value="Tscrpt_reg_MarR-type_CS"/>
</dbReference>
<evidence type="ECO:0000313" key="5">
    <source>
        <dbReference type="EMBL" id="KUK76948.1"/>
    </source>
</evidence>
<dbReference type="InterPro" id="IPR036390">
    <property type="entry name" value="WH_DNA-bd_sf"/>
</dbReference>
<organism evidence="5 6">
    <name type="scientific">candidate division WS6 bacterium 34_10</name>
    <dbReference type="NCBI Taxonomy" id="1641389"/>
    <lineage>
        <taxon>Bacteria</taxon>
        <taxon>Candidatus Dojkabacteria</taxon>
    </lineage>
</organism>
<dbReference type="InterPro" id="IPR036388">
    <property type="entry name" value="WH-like_DNA-bd_sf"/>
</dbReference>
<dbReference type="PANTHER" id="PTHR42756">
    <property type="entry name" value="TRANSCRIPTIONAL REGULATOR, MARR"/>
    <property type="match status" value="1"/>
</dbReference>